<organism evidence="4 5">
    <name type="scientific">Diutina rugosa</name>
    <name type="common">Yeast</name>
    <name type="synonym">Candida rugosa</name>
    <dbReference type="NCBI Taxonomy" id="5481"/>
    <lineage>
        <taxon>Eukaryota</taxon>
        <taxon>Fungi</taxon>
        <taxon>Dikarya</taxon>
        <taxon>Ascomycota</taxon>
        <taxon>Saccharomycotina</taxon>
        <taxon>Pichiomycetes</taxon>
        <taxon>Debaryomycetaceae</taxon>
        <taxon>Diutina</taxon>
    </lineage>
</organism>
<keyword evidence="2" id="KW-1133">Transmembrane helix</keyword>
<feature type="transmembrane region" description="Helical" evidence="2">
    <location>
        <begin position="169"/>
        <end position="192"/>
    </location>
</feature>
<keyword evidence="2" id="KW-0812">Transmembrane</keyword>
<evidence type="ECO:0000256" key="1">
    <source>
        <dbReference type="SAM" id="MobiDB-lite"/>
    </source>
</evidence>
<proteinExistence type="predicted"/>
<feature type="compositionally biased region" description="Polar residues" evidence="1">
    <location>
        <begin position="20"/>
        <end position="29"/>
    </location>
</feature>
<dbReference type="Gene3D" id="3.40.50.1820">
    <property type="entry name" value="alpha/beta hydrolase"/>
    <property type="match status" value="1"/>
</dbReference>
<accession>A0A642UL47</accession>
<dbReference type="GO" id="GO:0005783">
    <property type="term" value="C:endoplasmic reticulum"/>
    <property type="evidence" value="ECO:0007669"/>
    <property type="project" value="TreeGrafter"/>
</dbReference>
<feature type="transmembrane region" description="Helical" evidence="2">
    <location>
        <begin position="144"/>
        <end position="163"/>
    </location>
</feature>
<comment type="caution">
    <text evidence="4">The sequence shown here is derived from an EMBL/GenBank/DDBJ whole genome shotgun (WGS) entry which is preliminary data.</text>
</comment>
<reference evidence="4 5" key="1">
    <citation type="submission" date="2019-07" db="EMBL/GenBank/DDBJ databases">
        <title>Genome assembly of two rare yeast pathogens: Diutina rugosa and Trichomonascus ciferrii.</title>
        <authorList>
            <person name="Mixao V."/>
            <person name="Saus E."/>
            <person name="Hansen A."/>
            <person name="Lass-Flor C."/>
            <person name="Gabaldon T."/>
        </authorList>
    </citation>
    <scope>NUCLEOTIDE SEQUENCE [LARGE SCALE GENOMIC DNA]</scope>
    <source>
        <strain evidence="4 5">CBS 613</strain>
    </source>
</reference>
<dbReference type="RefSeq" id="XP_034011656.1">
    <property type="nucleotide sequence ID" value="XM_034156162.1"/>
</dbReference>
<dbReference type="InterPro" id="IPR019431">
    <property type="entry name" value="DUF2417"/>
</dbReference>
<dbReference type="PANTHER" id="PTHR43139:SF52">
    <property type="entry name" value="SI:DKEY-122A22.2"/>
    <property type="match status" value="1"/>
</dbReference>
<feature type="domain" description="AB hydrolase-1" evidence="3">
    <location>
        <begin position="293"/>
        <end position="410"/>
    </location>
</feature>
<feature type="region of interest" description="Disordered" evidence="1">
    <location>
        <begin position="1"/>
        <end position="58"/>
    </location>
</feature>
<dbReference type="EMBL" id="SWFT01000105">
    <property type="protein sequence ID" value="KAA8901033.1"/>
    <property type="molecule type" value="Genomic_DNA"/>
</dbReference>
<dbReference type="InterPro" id="IPR052370">
    <property type="entry name" value="Meta-cleavage_hydrolase"/>
</dbReference>
<dbReference type="Pfam" id="PF00561">
    <property type="entry name" value="Abhydrolase_1"/>
    <property type="match status" value="1"/>
</dbReference>
<dbReference type="SUPFAM" id="SSF53474">
    <property type="entry name" value="alpha/beta-Hydrolases"/>
    <property type="match status" value="1"/>
</dbReference>
<feature type="transmembrane region" description="Helical" evidence="2">
    <location>
        <begin position="112"/>
        <end position="132"/>
    </location>
</feature>
<dbReference type="OMA" id="WGKWQRE"/>
<sequence length="579" mass="65886">MSSSPESPKAYQPSDEPARLQTSEFGTTRSRTKLKSVDPVPINPEDEEAAPLLGHQPLDPGDPRVSPLNLHNVKLLKQINRTLIIVNSIVALLTFLSDFINIPGFFNPGRSFYELVIILLTVLTNAVCLWRFDVPSSYERKVGYTQAVLLSIDLVVILTVPALRDSMALLGTFLTLWLLLNVTFDAVCNYYVEQGRNYQEIRLTGRIETRRSIGELLVIFVKSVAKSSLFLLVFFISWRIWLMAFDTHERPWGDKVSVQDGQLKVHVACFGDVYNENVAISESDPKNSSDRQPILLIEGGQLTSSEVFQEWIEELYNLDQIERYCIWDRPGYAFSDSAPSPTSIGIVVEYLIEALDHLGVHGPFSLVGFDIGGLYSRMFASRKPGQIHSIMLVDAWSEDLLKNNPFSGPNRKNEPKKVFKNILETMNNLTGLKLWLKGMVSPLGLVQAFHWLFHPRRFSSKSRIFGSDMYWNSKYIRARLQEQLTSGILSYNEVKGADIHNLPLAVISSDFMIKNSLNWGKWQRELTKLSTNCIEWVIAENSNHFIWESPKGRKQMQELLLQLVSNKKKYDTVAESYKV</sequence>
<dbReference type="VEuPathDB" id="FungiDB:DIURU_003403"/>
<protein>
    <recommendedName>
        <fullName evidence="3">AB hydrolase-1 domain-containing protein</fullName>
    </recommendedName>
</protein>
<name>A0A642UL47_DIURU</name>
<dbReference type="InterPro" id="IPR000073">
    <property type="entry name" value="AB_hydrolase_1"/>
</dbReference>
<evidence type="ECO:0000313" key="5">
    <source>
        <dbReference type="Proteomes" id="UP000449547"/>
    </source>
</evidence>
<gene>
    <name evidence="4" type="ORF">DIURU_003403</name>
</gene>
<dbReference type="AlphaFoldDB" id="A0A642UL47"/>
<keyword evidence="2" id="KW-0472">Membrane</keyword>
<dbReference type="PANTHER" id="PTHR43139">
    <property type="entry name" value="SI:DKEY-122A22.2"/>
    <property type="match status" value="1"/>
</dbReference>
<dbReference type="InterPro" id="IPR029058">
    <property type="entry name" value="AB_hydrolase_fold"/>
</dbReference>
<keyword evidence="5" id="KW-1185">Reference proteome</keyword>
<feature type="transmembrane region" description="Helical" evidence="2">
    <location>
        <begin position="84"/>
        <end position="106"/>
    </location>
</feature>
<dbReference type="OrthoDB" id="164921at2759"/>
<evidence type="ECO:0000313" key="4">
    <source>
        <dbReference type="EMBL" id="KAA8901033.1"/>
    </source>
</evidence>
<feature type="transmembrane region" description="Helical" evidence="2">
    <location>
        <begin position="213"/>
        <end position="241"/>
    </location>
</feature>
<evidence type="ECO:0000256" key="2">
    <source>
        <dbReference type="SAM" id="Phobius"/>
    </source>
</evidence>
<dbReference type="Proteomes" id="UP000449547">
    <property type="component" value="Unassembled WGS sequence"/>
</dbReference>
<dbReference type="GeneID" id="54782054"/>
<evidence type="ECO:0000259" key="3">
    <source>
        <dbReference type="Pfam" id="PF00561"/>
    </source>
</evidence>
<dbReference type="Pfam" id="PF10329">
    <property type="entry name" value="DUF2417"/>
    <property type="match status" value="1"/>
</dbReference>